<dbReference type="EMBL" id="UGUY01000001">
    <property type="protein sequence ID" value="SUD66689.1"/>
    <property type="molecule type" value="Genomic_DNA"/>
</dbReference>
<evidence type="ECO:0000313" key="8">
    <source>
        <dbReference type="Proteomes" id="UP000254602"/>
    </source>
</evidence>
<dbReference type="CDD" id="cd16425">
    <property type="entry name" value="TrbF"/>
    <property type="match status" value="1"/>
</dbReference>
<dbReference type="InterPro" id="IPR035658">
    <property type="entry name" value="TrbF"/>
</dbReference>
<gene>
    <name evidence="7" type="primary">trbF</name>
    <name evidence="7" type="ORF">NCTC7914_00751</name>
</gene>
<dbReference type="Proteomes" id="UP000254602">
    <property type="component" value="Unassembled WGS sequence"/>
</dbReference>
<dbReference type="Pfam" id="PF04335">
    <property type="entry name" value="VirB8"/>
    <property type="match status" value="1"/>
</dbReference>
<evidence type="ECO:0000256" key="5">
    <source>
        <dbReference type="SAM" id="MobiDB-lite"/>
    </source>
</evidence>
<dbReference type="InterPro" id="IPR032710">
    <property type="entry name" value="NTF2-like_dom_sf"/>
</dbReference>
<proteinExistence type="predicted"/>
<feature type="domain" description="Bacterial virulence protein VirB8" evidence="6">
    <location>
        <begin position="41"/>
        <end position="252"/>
    </location>
</feature>
<evidence type="ECO:0000313" key="7">
    <source>
        <dbReference type="EMBL" id="SUD66689.1"/>
    </source>
</evidence>
<evidence type="ECO:0000256" key="4">
    <source>
        <dbReference type="ARBA" id="ARBA00023136"/>
    </source>
</evidence>
<evidence type="ECO:0000256" key="3">
    <source>
        <dbReference type="ARBA" id="ARBA00022989"/>
    </source>
</evidence>
<sequence length="254" mass="28049">MSLAESIKGMVMKRPAKDSAKTGEPKSGEPKGAVLDNPYLTARRTWNDHVGSVVTSRQSWQVVGILSMMVALAGVGGIIHIGSQSKFVPYVVEVDKLGQAMAVAPAQMARPVDLRVVKSQVASFVADARTVTPDVALLRKSIFRLYALLGPNDPATQKMNEWLNGTKESSPFLRAAEETVSVDIRSVMQQTPETWQVDWEEVTRDRQGLIKGKANWRALVTTYTAEPTTQTSEEQVRMNPIGTYVRDFSWSKQL</sequence>
<keyword evidence="2" id="KW-0812">Transmembrane</keyword>
<evidence type="ECO:0000256" key="2">
    <source>
        <dbReference type="ARBA" id="ARBA00022692"/>
    </source>
</evidence>
<accession>A0A379KGG7</accession>
<keyword evidence="4" id="KW-0472">Membrane</keyword>
<dbReference type="GO" id="GO:0016020">
    <property type="term" value="C:membrane"/>
    <property type="evidence" value="ECO:0007669"/>
    <property type="project" value="UniProtKB-SubCell"/>
</dbReference>
<name>A0A379KGG7_PSEPU</name>
<feature type="compositionally biased region" description="Basic and acidic residues" evidence="5">
    <location>
        <begin position="15"/>
        <end position="29"/>
    </location>
</feature>
<dbReference type="InterPro" id="IPR007430">
    <property type="entry name" value="VirB8"/>
</dbReference>
<comment type="subcellular location">
    <subcellularLocation>
        <location evidence="1">Membrane</location>
        <topology evidence="1">Single-pass membrane protein</topology>
    </subcellularLocation>
</comment>
<dbReference type="SUPFAM" id="SSF54427">
    <property type="entry name" value="NTF2-like"/>
    <property type="match status" value="1"/>
</dbReference>
<dbReference type="RefSeq" id="WP_115273233.1">
    <property type="nucleotide sequence ID" value="NZ_UGUY01000001.1"/>
</dbReference>
<reference evidence="7 8" key="1">
    <citation type="submission" date="2018-06" db="EMBL/GenBank/DDBJ databases">
        <authorList>
            <consortium name="Pathogen Informatics"/>
            <person name="Doyle S."/>
        </authorList>
    </citation>
    <scope>NUCLEOTIDE SEQUENCE [LARGE SCALE GENOMIC DNA]</scope>
    <source>
        <strain evidence="7 8">NCTC7914</strain>
    </source>
</reference>
<dbReference type="AlphaFoldDB" id="A0A379KGG7"/>
<evidence type="ECO:0000256" key="1">
    <source>
        <dbReference type="ARBA" id="ARBA00004167"/>
    </source>
</evidence>
<dbReference type="Gene3D" id="3.10.450.230">
    <property type="entry name" value="VirB8 protein"/>
    <property type="match status" value="1"/>
</dbReference>
<feature type="region of interest" description="Disordered" evidence="5">
    <location>
        <begin position="13"/>
        <end position="34"/>
    </location>
</feature>
<keyword evidence="3" id="KW-1133">Transmembrane helix</keyword>
<organism evidence="7 8">
    <name type="scientific">Pseudomonas putida</name>
    <name type="common">Arthrobacter siderocapsulatus</name>
    <dbReference type="NCBI Taxonomy" id="303"/>
    <lineage>
        <taxon>Bacteria</taxon>
        <taxon>Pseudomonadati</taxon>
        <taxon>Pseudomonadota</taxon>
        <taxon>Gammaproteobacteria</taxon>
        <taxon>Pseudomonadales</taxon>
        <taxon>Pseudomonadaceae</taxon>
        <taxon>Pseudomonas</taxon>
    </lineage>
</organism>
<protein>
    <submittedName>
        <fullName evidence="7">TrbF-like protein</fullName>
    </submittedName>
</protein>
<evidence type="ECO:0000259" key="6">
    <source>
        <dbReference type="Pfam" id="PF04335"/>
    </source>
</evidence>
<dbReference type="NCBIfam" id="NF010462">
    <property type="entry name" value="PRK13887.1"/>
    <property type="match status" value="1"/>
</dbReference>